<dbReference type="Pfam" id="PF01656">
    <property type="entry name" value="CbiA"/>
    <property type="match status" value="1"/>
</dbReference>
<evidence type="ECO:0000256" key="8">
    <source>
        <dbReference type="ARBA" id="ARBA00022962"/>
    </source>
</evidence>
<protein>
    <recommendedName>
        <fullName evidence="9">Hydrogenobyrinate a,c-diamide synthase</fullName>
        <ecNumber evidence="9">6.3.5.9</ecNumber>
    </recommendedName>
    <alternativeName>
        <fullName evidence="9">Hydrogenobyrinic acid a,c-diamide synthase</fullName>
    </alternativeName>
</protein>
<dbReference type="NCBIfam" id="TIGR00379">
    <property type="entry name" value="cobB"/>
    <property type="match status" value="1"/>
</dbReference>
<dbReference type="Gene3D" id="3.40.50.300">
    <property type="entry name" value="P-loop containing nucleotide triphosphate hydrolases"/>
    <property type="match status" value="1"/>
</dbReference>
<evidence type="ECO:0000256" key="5">
    <source>
        <dbReference type="ARBA" id="ARBA00022741"/>
    </source>
</evidence>
<dbReference type="InterPro" id="IPR002586">
    <property type="entry name" value="CobQ/CobB/MinD/ParA_Nub-bd_dom"/>
</dbReference>
<keyword evidence="4 9" id="KW-0436">Ligase</keyword>
<dbReference type="Proteomes" id="UP001597299">
    <property type="component" value="Unassembled WGS sequence"/>
</dbReference>
<evidence type="ECO:0000256" key="6">
    <source>
        <dbReference type="ARBA" id="ARBA00022840"/>
    </source>
</evidence>
<dbReference type="SUPFAM" id="SSF52540">
    <property type="entry name" value="P-loop containing nucleoside triphosphate hydrolases"/>
    <property type="match status" value="1"/>
</dbReference>
<evidence type="ECO:0000256" key="1">
    <source>
        <dbReference type="ARBA" id="ARBA00001946"/>
    </source>
</evidence>
<comment type="function">
    <text evidence="9">Catalyzes the ATP-dependent amidation of the two carboxylate groups at positions a and c of hydrogenobyrinate, using either L-glutamine or ammonia as the nitrogen source.</text>
</comment>
<organism evidence="12 13">
    <name type="scientific">Ancylobacter oerskovii</name>
    <dbReference type="NCBI Taxonomy" id="459519"/>
    <lineage>
        <taxon>Bacteria</taxon>
        <taxon>Pseudomonadati</taxon>
        <taxon>Pseudomonadota</taxon>
        <taxon>Alphaproteobacteria</taxon>
        <taxon>Hyphomicrobiales</taxon>
        <taxon>Xanthobacteraceae</taxon>
        <taxon>Ancylobacter</taxon>
    </lineage>
</organism>
<keyword evidence="7 9" id="KW-0460">Magnesium</keyword>
<comment type="similarity">
    <text evidence="9">Belongs to the CobB/CbiA family.</text>
</comment>
<keyword evidence="5 9" id="KW-0547">Nucleotide-binding</keyword>
<comment type="caution">
    <text evidence="12">The sequence shown here is derived from an EMBL/GenBank/DDBJ whole genome shotgun (WGS) entry which is preliminary data.</text>
</comment>
<name>A0ABW4YRU9_9HYPH</name>
<keyword evidence="3 9" id="KW-0169">Cobalamin biosynthesis</keyword>
<gene>
    <name evidence="9" type="primary">cobB</name>
    <name evidence="12" type="ORF">ACFSNC_00570</name>
</gene>
<comment type="cofactor">
    <cofactor evidence="1 9">
        <name>Mg(2+)</name>
        <dbReference type="ChEBI" id="CHEBI:18420"/>
    </cofactor>
</comment>
<feature type="site" description="Increases nucleophilicity of active site Cys" evidence="9">
    <location>
        <position position="439"/>
    </location>
</feature>
<evidence type="ECO:0000256" key="3">
    <source>
        <dbReference type="ARBA" id="ARBA00022573"/>
    </source>
</evidence>
<comment type="catalytic activity">
    <reaction evidence="9">
        <text>hydrogenobyrinate + 2 L-glutamine + 2 ATP + 2 H2O = hydrogenobyrinate a,c-diamide + 2 L-glutamate + 2 ADP + 2 phosphate + 2 H(+)</text>
        <dbReference type="Rhea" id="RHEA:12544"/>
        <dbReference type="ChEBI" id="CHEBI:15377"/>
        <dbReference type="ChEBI" id="CHEBI:15378"/>
        <dbReference type="ChEBI" id="CHEBI:29985"/>
        <dbReference type="ChEBI" id="CHEBI:30616"/>
        <dbReference type="ChEBI" id="CHEBI:43474"/>
        <dbReference type="ChEBI" id="CHEBI:58359"/>
        <dbReference type="ChEBI" id="CHEBI:77873"/>
        <dbReference type="ChEBI" id="CHEBI:77874"/>
        <dbReference type="ChEBI" id="CHEBI:456216"/>
        <dbReference type="EC" id="6.3.5.9"/>
    </reaction>
</comment>
<dbReference type="InterPro" id="IPR027417">
    <property type="entry name" value="P-loop_NTPase"/>
</dbReference>
<accession>A0ABW4YRU9</accession>
<comment type="domain">
    <text evidence="9">Comprises of two domains. The C-terminal domain contains the binding site for glutamine and catalyzes the hydrolysis of this substrate to glutamate and ammonia. The N-terminal domain is anticipated to bind ATP and hydrogenobyrinate and catalyzes the ultimate synthesis of the diamide product. The ammonia produced via the glutaminase domain is probably translocated to the adjacent domain via a molecular tunnel, where it reacts with an activated intermediate.</text>
</comment>
<comment type="pathway">
    <text evidence="9">Cofactor biosynthesis; adenosylcobalamin biosynthesis; cob(II)yrinate a,c-diamide from precorrin-2 (aerobic route): step 9/10.</text>
</comment>
<dbReference type="HAMAP" id="MF_00027">
    <property type="entry name" value="CobB_CbiA"/>
    <property type="match status" value="1"/>
</dbReference>
<evidence type="ECO:0000256" key="7">
    <source>
        <dbReference type="ARBA" id="ARBA00022842"/>
    </source>
</evidence>
<comment type="miscellaneous">
    <text evidence="9">The a and c carboxylates of hydrogenobyrinate are activated for nucleophilic attack via formation of a phosphorylated intermediate by ATP. CobB catalyzes first the amidation of the c-carboxylate, and then that of the a-carboxylate.</text>
</comment>
<dbReference type="EC" id="6.3.5.9" evidence="9"/>
<dbReference type="PANTHER" id="PTHR43873:SF1">
    <property type="entry name" value="COBYRINATE A,C-DIAMIDE SYNTHASE"/>
    <property type="match status" value="1"/>
</dbReference>
<dbReference type="Pfam" id="PF07685">
    <property type="entry name" value="GATase_3"/>
    <property type="match status" value="1"/>
</dbReference>
<evidence type="ECO:0000256" key="4">
    <source>
        <dbReference type="ARBA" id="ARBA00022598"/>
    </source>
</evidence>
<dbReference type="SUPFAM" id="SSF52317">
    <property type="entry name" value="Class I glutamine amidotransferase-like"/>
    <property type="match status" value="1"/>
</dbReference>
<comment type="similarity">
    <text evidence="2">Belongs to the CobB/CobQ family. CobQ subfamily.</text>
</comment>
<dbReference type="InterPro" id="IPR029062">
    <property type="entry name" value="Class_I_gatase-like"/>
</dbReference>
<dbReference type="InterPro" id="IPR011698">
    <property type="entry name" value="GATase_3"/>
</dbReference>
<dbReference type="InterPro" id="IPR004484">
    <property type="entry name" value="CbiA/CobB_synth"/>
</dbReference>
<feature type="active site" description="Nucleophile" evidence="9">
    <location>
        <position position="336"/>
    </location>
</feature>
<evidence type="ECO:0000256" key="2">
    <source>
        <dbReference type="ARBA" id="ARBA00006205"/>
    </source>
</evidence>
<dbReference type="Gene3D" id="3.40.50.880">
    <property type="match status" value="1"/>
</dbReference>
<reference evidence="13" key="1">
    <citation type="journal article" date="2019" name="Int. J. Syst. Evol. Microbiol.">
        <title>The Global Catalogue of Microorganisms (GCM) 10K type strain sequencing project: providing services to taxonomists for standard genome sequencing and annotation.</title>
        <authorList>
            <consortium name="The Broad Institute Genomics Platform"/>
            <consortium name="The Broad Institute Genome Sequencing Center for Infectious Disease"/>
            <person name="Wu L."/>
            <person name="Ma J."/>
        </authorList>
    </citation>
    <scope>NUCLEOTIDE SEQUENCE [LARGE SCALE GENOMIC DNA]</scope>
    <source>
        <strain evidence="13">CCM 7435</strain>
    </source>
</reference>
<keyword evidence="8 9" id="KW-0315">Glutamine amidotransferase</keyword>
<keyword evidence="6 9" id="KW-0067">ATP-binding</keyword>
<feature type="domain" description="CobB/CobQ-like glutamine amidotransferase" evidence="11">
    <location>
        <begin position="275"/>
        <end position="443"/>
    </location>
</feature>
<feature type="domain" description="CobQ/CobB/MinD/ParA nucleotide binding" evidence="10">
    <location>
        <begin position="14"/>
        <end position="200"/>
    </location>
</feature>
<proteinExistence type="inferred from homology"/>
<dbReference type="RefSeq" id="WP_213355371.1">
    <property type="nucleotide sequence ID" value="NZ_JAHBGB010000044.1"/>
</dbReference>
<evidence type="ECO:0000313" key="13">
    <source>
        <dbReference type="Proteomes" id="UP001597299"/>
    </source>
</evidence>
<evidence type="ECO:0000256" key="9">
    <source>
        <dbReference type="HAMAP-Rule" id="MF_00027"/>
    </source>
</evidence>
<dbReference type="NCBIfam" id="NF002204">
    <property type="entry name" value="PRK01077.1"/>
    <property type="match status" value="1"/>
</dbReference>
<evidence type="ECO:0000259" key="11">
    <source>
        <dbReference type="Pfam" id="PF07685"/>
    </source>
</evidence>
<keyword evidence="13" id="KW-1185">Reference proteome</keyword>
<evidence type="ECO:0000313" key="12">
    <source>
        <dbReference type="EMBL" id="MFD2138882.1"/>
    </source>
</evidence>
<dbReference type="PANTHER" id="PTHR43873">
    <property type="entry name" value="COBYRINATE A,C-DIAMIDE SYNTHASE"/>
    <property type="match status" value="1"/>
</dbReference>
<evidence type="ECO:0000259" key="10">
    <source>
        <dbReference type="Pfam" id="PF01656"/>
    </source>
</evidence>
<sequence length="444" mass="45606">MTSLERATAGPRAIILAAPRSGSGKTTVTLGVVAALARRGVKVRAVKSGPDYIDPAFHAVASGRPGLNLDSFAMAPELLAGLLAEAGRAAELVIIEASMGLFDGISGEAGRSGAAADLAARFGLPVVLVMDVSGQSQSAAAVVRGFAAHDPRVRIAAALLNKVASPRHRAQVEEAMAALPLPVIGAVPRDATLGLPERHLGLVQAAEHPELAAHLDRLAAMAQAHVDLDALVGLAAPLDLAAPLRPAIAPPGQRIALAADVAFGFAYEHLVGGWRAAGAEIVPFSPLADQGPDAACDVCWLPGGYPELHGGRLAAASTFLDGVRRFAGKRPVHGECGGYMVLGEALEDADGATHRMLGLLGHETSFARRRLNLGYRRATTLAPGPLGPQGTSLRGHEFHYASVTKPGDDAPLVTLADGQGKPLGPAGSRRGLVSGAFFHVIAQE</sequence>
<dbReference type="EMBL" id="JBHUHD010000001">
    <property type="protein sequence ID" value="MFD2138882.1"/>
    <property type="molecule type" value="Genomic_DNA"/>
</dbReference>
<dbReference type="PROSITE" id="PS51274">
    <property type="entry name" value="GATASE_COBBQ"/>
    <property type="match status" value="1"/>
</dbReference>